<feature type="transmembrane region" description="Helical" evidence="7">
    <location>
        <begin position="802"/>
        <end position="823"/>
    </location>
</feature>
<evidence type="ECO:0000256" key="2">
    <source>
        <dbReference type="ARBA" id="ARBA00022475"/>
    </source>
</evidence>
<keyword evidence="10" id="KW-1185">Reference proteome</keyword>
<dbReference type="RefSeq" id="WP_142570845.1">
    <property type="nucleotide sequence ID" value="NZ_BMMN01000003.1"/>
</dbReference>
<dbReference type="PANTHER" id="PTHR30572:SF4">
    <property type="entry name" value="ABC TRANSPORTER PERMEASE YTRF"/>
    <property type="match status" value="1"/>
</dbReference>
<keyword evidence="5 7" id="KW-0472">Membrane</keyword>
<dbReference type="GO" id="GO:0022857">
    <property type="term" value="F:transmembrane transporter activity"/>
    <property type="evidence" value="ECO:0007669"/>
    <property type="project" value="TreeGrafter"/>
</dbReference>
<gene>
    <name evidence="9" type="ORF">GCM10011574_21140</name>
</gene>
<feature type="transmembrane region" description="Helical" evidence="7">
    <location>
        <begin position="430"/>
        <end position="451"/>
    </location>
</feature>
<feature type="domain" description="ABC3 transporter permease C-terminal" evidence="8">
    <location>
        <begin position="300"/>
        <end position="414"/>
    </location>
</feature>
<reference evidence="9" key="2">
    <citation type="submission" date="2020-09" db="EMBL/GenBank/DDBJ databases">
        <authorList>
            <person name="Sun Q."/>
            <person name="Zhou Y."/>
        </authorList>
    </citation>
    <scope>NUCLEOTIDE SEQUENCE</scope>
    <source>
        <strain evidence="9">CGMCC 4.7138</strain>
    </source>
</reference>
<feature type="transmembrane region" description="Helical" evidence="7">
    <location>
        <begin position="471"/>
        <end position="495"/>
    </location>
</feature>
<feature type="transmembrane region" description="Helical" evidence="7">
    <location>
        <begin position="843"/>
        <end position="867"/>
    </location>
</feature>
<keyword evidence="4 7" id="KW-1133">Transmembrane helix</keyword>
<accession>A0A8H9LFM6</accession>
<feature type="transmembrane region" description="Helical" evidence="7">
    <location>
        <begin position="389"/>
        <end position="409"/>
    </location>
</feature>
<dbReference type="PANTHER" id="PTHR30572">
    <property type="entry name" value="MEMBRANE COMPONENT OF TRANSPORTER-RELATED"/>
    <property type="match status" value="1"/>
</dbReference>
<protein>
    <recommendedName>
        <fullName evidence="8">ABC3 transporter permease C-terminal domain-containing protein</fullName>
    </recommendedName>
</protein>
<evidence type="ECO:0000256" key="7">
    <source>
        <dbReference type="SAM" id="Phobius"/>
    </source>
</evidence>
<feature type="transmembrane region" description="Helical" evidence="7">
    <location>
        <begin position="337"/>
        <end position="360"/>
    </location>
</feature>
<evidence type="ECO:0000313" key="9">
    <source>
        <dbReference type="EMBL" id="GGO07552.1"/>
    </source>
</evidence>
<evidence type="ECO:0000259" key="8">
    <source>
        <dbReference type="Pfam" id="PF02687"/>
    </source>
</evidence>
<dbReference type="OrthoDB" id="5101691at2"/>
<dbReference type="AlphaFoldDB" id="A0A8H9LFM6"/>
<name>A0A8H9LFM6_9ACTN</name>
<evidence type="ECO:0000256" key="6">
    <source>
        <dbReference type="ARBA" id="ARBA00038076"/>
    </source>
</evidence>
<feature type="transmembrane region" description="Helical" evidence="7">
    <location>
        <begin position="528"/>
        <end position="548"/>
    </location>
</feature>
<evidence type="ECO:0000256" key="5">
    <source>
        <dbReference type="ARBA" id="ARBA00023136"/>
    </source>
</evidence>
<reference evidence="9" key="1">
    <citation type="journal article" date="2014" name="Int. J. Syst. Evol. Microbiol.">
        <title>Complete genome sequence of Corynebacterium casei LMG S-19264T (=DSM 44701T), isolated from a smear-ripened cheese.</title>
        <authorList>
            <consortium name="US DOE Joint Genome Institute (JGI-PGF)"/>
            <person name="Walter F."/>
            <person name="Albersmeier A."/>
            <person name="Kalinowski J."/>
            <person name="Ruckert C."/>
        </authorList>
    </citation>
    <scope>NUCLEOTIDE SEQUENCE</scope>
    <source>
        <strain evidence="9">CGMCC 4.7138</strain>
    </source>
</reference>
<keyword evidence="2" id="KW-1003">Cell membrane</keyword>
<comment type="similarity">
    <text evidence="6">Belongs to the ABC-4 integral membrane protein family.</text>
</comment>
<sequence>MVRTVRGRLPLVVRRALAEPLLLAAAFGSIMLATTAISALLLHAGSATQAGVRRALDTAPLAATATVVTSSVAAGDFAGADRAVRAGIAHAHGEVPVRVTVRVESASYALKEEDHGGRPVLTRFAAYEGLDGQADLVSGRWPTEGTTVALSEPAARAMGVATGDEFTVVGRLDGKPVRVRVTGVFRLRDPDDPRWKGEELLRYGTQTGDFTSRGPLVVPAGAFFERFATGVSARWLAEPDLRRLSPDRLRPFSASVAAVSADVRAGCPRCSVTETLSGTLLRLDRGALVARSTMLVPVLQLLVLSAYALALTARLLAEHRRMETALLRSRGGGSSRLAAMAAGEALLIALPCAPVAPFLAPVLLRPMSAFPWIEATGVEPPRAPDGTTFAVAAAVALACAAMLAAPPLLAARRTYVEEQAARGRADRPGLVQRAGADVALLVLAALAVWRLRGQDAPETTRLGGELWLDPLVGAGPALALLCGGMAALRLVPAVARVAERATRRRPGFGPALAARQVSRRPARYSGPALLLTMATAIGVLSLTTAATWRGAQEDRARHLAGAALRVPALPGDDARTFTTLPGVAAAVPAHRARVVADGADATLIAADAAHLSRVLLLRPDLSELSPATLMSRIAGSAGQPLPVVVTPGLADTVRITAGTASIPIRVVGVVTAMPGTPEGAPALLADLSALRGQGAKGADWPVTEWWLAADGNDTTRAATALARRDVVDVATLTAGYRDDPTAAGLQGALLLGFAAALAFAVLGFLVNAAVSARERRGEFAVLGALGVSFRQTLGLLAAEQSFVIGLSLAGGVALAMAVSAAVVPPMVTAGYATGGGLPVLLHIPWPQVAALAVAVLAVLLVIVAGLARSLHRREPAAVLRAGETS</sequence>
<dbReference type="GO" id="GO:0005886">
    <property type="term" value="C:plasma membrane"/>
    <property type="evidence" value="ECO:0007669"/>
    <property type="project" value="UniProtKB-SubCell"/>
</dbReference>
<feature type="transmembrane region" description="Helical" evidence="7">
    <location>
        <begin position="294"/>
        <end position="316"/>
    </location>
</feature>
<dbReference type="Pfam" id="PF02687">
    <property type="entry name" value="FtsX"/>
    <property type="match status" value="2"/>
</dbReference>
<feature type="domain" description="ABC3 transporter permease C-terminal" evidence="8">
    <location>
        <begin position="753"/>
        <end position="869"/>
    </location>
</feature>
<dbReference type="InterPro" id="IPR003838">
    <property type="entry name" value="ABC3_permease_C"/>
</dbReference>
<dbReference type="InterPro" id="IPR050250">
    <property type="entry name" value="Macrolide_Exporter_MacB"/>
</dbReference>
<feature type="transmembrane region" description="Helical" evidence="7">
    <location>
        <begin position="747"/>
        <end position="770"/>
    </location>
</feature>
<comment type="subcellular location">
    <subcellularLocation>
        <location evidence="1">Cell membrane</location>
        <topology evidence="1">Multi-pass membrane protein</topology>
    </subcellularLocation>
</comment>
<evidence type="ECO:0000256" key="1">
    <source>
        <dbReference type="ARBA" id="ARBA00004651"/>
    </source>
</evidence>
<evidence type="ECO:0000313" key="10">
    <source>
        <dbReference type="Proteomes" id="UP000653480"/>
    </source>
</evidence>
<evidence type="ECO:0000256" key="4">
    <source>
        <dbReference type="ARBA" id="ARBA00022989"/>
    </source>
</evidence>
<dbReference type="Proteomes" id="UP000653480">
    <property type="component" value="Unassembled WGS sequence"/>
</dbReference>
<evidence type="ECO:0000256" key="3">
    <source>
        <dbReference type="ARBA" id="ARBA00022692"/>
    </source>
</evidence>
<feature type="transmembrane region" description="Helical" evidence="7">
    <location>
        <begin position="21"/>
        <end position="44"/>
    </location>
</feature>
<proteinExistence type="inferred from homology"/>
<dbReference type="EMBL" id="BMMN01000003">
    <property type="protein sequence ID" value="GGO07552.1"/>
    <property type="molecule type" value="Genomic_DNA"/>
</dbReference>
<comment type="caution">
    <text evidence="9">The sequence shown here is derived from an EMBL/GenBank/DDBJ whole genome shotgun (WGS) entry which is preliminary data.</text>
</comment>
<keyword evidence="3 7" id="KW-0812">Transmembrane</keyword>
<organism evidence="9 10">
    <name type="scientific">Microbispora bryophytorum</name>
    <dbReference type="NCBI Taxonomy" id="1460882"/>
    <lineage>
        <taxon>Bacteria</taxon>
        <taxon>Bacillati</taxon>
        <taxon>Actinomycetota</taxon>
        <taxon>Actinomycetes</taxon>
        <taxon>Streptosporangiales</taxon>
        <taxon>Streptosporangiaceae</taxon>
        <taxon>Microbispora</taxon>
    </lineage>
</organism>